<name>A0A1B4V9P7_9GAMM</name>
<dbReference type="InterPro" id="IPR038484">
    <property type="entry name" value="MucB/RseB_C_sf"/>
</dbReference>
<feature type="domain" description="MucB/RseB N-terminal" evidence="6">
    <location>
        <begin position="28"/>
        <end position="204"/>
    </location>
</feature>
<dbReference type="PIRSF" id="PIRSF005427">
    <property type="entry name" value="RseB"/>
    <property type="match status" value="1"/>
</dbReference>
<organism evidence="8 9">
    <name type="scientific">Sulfurifustis variabilis</name>
    <dbReference type="NCBI Taxonomy" id="1675686"/>
    <lineage>
        <taxon>Bacteria</taxon>
        <taxon>Pseudomonadati</taxon>
        <taxon>Pseudomonadota</taxon>
        <taxon>Gammaproteobacteria</taxon>
        <taxon>Acidiferrobacterales</taxon>
        <taxon>Acidiferrobacteraceae</taxon>
        <taxon>Sulfurifustis</taxon>
    </lineage>
</organism>
<dbReference type="CDD" id="cd16327">
    <property type="entry name" value="RseB"/>
    <property type="match status" value="1"/>
</dbReference>
<dbReference type="RefSeq" id="WP_096460762.1">
    <property type="nucleotide sequence ID" value="NZ_AP014936.1"/>
</dbReference>
<comment type="subcellular location">
    <subcellularLocation>
        <location evidence="1">Periplasm</location>
    </subcellularLocation>
</comment>
<dbReference type="AlphaFoldDB" id="A0A1B4V9P7"/>
<dbReference type="Proteomes" id="UP000218899">
    <property type="component" value="Chromosome"/>
</dbReference>
<evidence type="ECO:0000313" key="9">
    <source>
        <dbReference type="Proteomes" id="UP000218899"/>
    </source>
</evidence>
<dbReference type="PANTHER" id="PTHR38782">
    <property type="match status" value="1"/>
</dbReference>
<evidence type="ECO:0000259" key="6">
    <source>
        <dbReference type="Pfam" id="PF03888"/>
    </source>
</evidence>
<accession>A0A1B4V9P7</accession>
<evidence type="ECO:0000259" key="7">
    <source>
        <dbReference type="Pfam" id="PF17188"/>
    </source>
</evidence>
<protein>
    <submittedName>
        <fullName evidence="8">Sigma E regulatory protein, MucB/RseB</fullName>
    </submittedName>
</protein>
<dbReference type="GO" id="GO:0045152">
    <property type="term" value="F:antisigma factor binding"/>
    <property type="evidence" value="ECO:0007669"/>
    <property type="project" value="TreeGrafter"/>
</dbReference>
<proteinExistence type="inferred from homology"/>
<evidence type="ECO:0000256" key="1">
    <source>
        <dbReference type="ARBA" id="ARBA00004418"/>
    </source>
</evidence>
<dbReference type="EMBL" id="AP014936">
    <property type="protein sequence ID" value="BAU48224.1"/>
    <property type="molecule type" value="Genomic_DNA"/>
</dbReference>
<dbReference type="Gene3D" id="3.30.200.100">
    <property type="entry name" value="MucB/RseB, C-terminal domain"/>
    <property type="match status" value="1"/>
</dbReference>
<feature type="chain" id="PRO_5008571447" evidence="5">
    <location>
        <begin position="25"/>
        <end position="325"/>
    </location>
</feature>
<dbReference type="PANTHER" id="PTHR38782:SF1">
    <property type="entry name" value="SIGMA-E FACTOR REGULATORY PROTEIN RSEB"/>
    <property type="match status" value="1"/>
</dbReference>
<evidence type="ECO:0000256" key="4">
    <source>
        <dbReference type="ARBA" id="ARBA00022764"/>
    </source>
</evidence>
<dbReference type="Gene3D" id="2.50.20.10">
    <property type="entry name" value="Lipoprotein localisation LolA/LolB/LppX"/>
    <property type="match status" value="1"/>
</dbReference>
<dbReference type="InterPro" id="IPR005588">
    <property type="entry name" value="MucB_RseB"/>
</dbReference>
<sequence length="325" mass="35670">MIPRVVPAGLVVALYLLALAPVRAAEAPHDWLLRIGQAARRLNYEGTFVYQHGAQLETMRIAHRVANGVTEERLVSLTGTPREVIRTEREVRCYLPDSNSIVVEHRRANGQGFPAILPERLRDLEENYVLELGRGARVTGRPVQGLVIRPRDDFRYGYQLWADRETGLLLKADVINDKGKILEQFMFTQIAIGGDIPASAIAPQTKDAGMVWYRDAVSQPSAAPAWRATKLPPGFKLRSSVMRKMPMRDDAVQQLVYSDGLATVSVFIEPLNESGPPPTGDGPTRMGALYALGRPVDSHHVTVVGEVPAKTVAMIGASVVAEPVQ</sequence>
<evidence type="ECO:0000256" key="3">
    <source>
        <dbReference type="ARBA" id="ARBA00022729"/>
    </source>
</evidence>
<dbReference type="Pfam" id="PF17188">
    <property type="entry name" value="MucB_RseB_C"/>
    <property type="match status" value="1"/>
</dbReference>
<dbReference type="KEGG" id="sva:SVA_1664"/>
<keyword evidence="9" id="KW-1185">Reference proteome</keyword>
<keyword evidence="4" id="KW-0574">Periplasm</keyword>
<dbReference type="GO" id="GO:0030288">
    <property type="term" value="C:outer membrane-bounded periplasmic space"/>
    <property type="evidence" value="ECO:0007669"/>
    <property type="project" value="TreeGrafter"/>
</dbReference>
<dbReference type="InterPro" id="IPR033436">
    <property type="entry name" value="MucB/RseB_C"/>
</dbReference>
<dbReference type="OrthoDB" id="7067274at2"/>
<feature type="signal peptide" evidence="5">
    <location>
        <begin position="1"/>
        <end position="24"/>
    </location>
</feature>
<evidence type="ECO:0000256" key="5">
    <source>
        <dbReference type="SAM" id="SignalP"/>
    </source>
</evidence>
<gene>
    <name evidence="8" type="ORF">SVA_1664</name>
</gene>
<reference evidence="8 9" key="1">
    <citation type="submission" date="2015-08" db="EMBL/GenBank/DDBJ databases">
        <title>Complete genome sequence of Sulfurifustis variabilis.</title>
        <authorList>
            <person name="Miura A."/>
            <person name="Kojima H."/>
            <person name="Fukui M."/>
        </authorList>
    </citation>
    <scope>NUCLEOTIDE SEQUENCE [LARGE SCALE GENOMIC DNA]</scope>
    <source>
        <strain evidence="9">skN76</strain>
    </source>
</reference>
<dbReference type="InterPro" id="IPR033434">
    <property type="entry name" value="MucB/RseB_N"/>
</dbReference>
<comment type="similarity">
    <text evidence="2">Belongs to the RseB family.</text>
</comment>
<feature type="domain" description="MucB/RseB C-terminal" evidence="7">
    <location>
        <begin position="222"/>
        <end position="319"/>
    </location>
</feature>
<evidence type="ECO:0000256" key="2">
    <source>
        <dbReference type="ARBA" id="ARBA00008150"/>
    </source>
</evidence>
<dbReference type="Pfam" id="PF03888">
    <property type="entry name" value="MucB_RseB"/>
    <property type="match status" value="1"/>
</dbReference>
<keyword evidence="3 5" id="KW-0732">Signal</keyword>
<evidence type="ECO:0000313" key="8">
    <source>
        <dbReference type="EMBL" id="BAU48224.1"/>
    </source>
</evidence>
<dbReference type="GO" id="GO:0032885">
    <property type="term" value="P:regulation of polysaccharide biosynthetic process"/>
    <property type="evidence" value="ECO:0007669"/>
    <property type="project" value="TreeGrafter"/>
</dbReference>